<comment type="subunit">
    <text evidence="6">Interacts with CNNM4/ACDP4. Interacts with RANBP2.</text>
</comment>
<keyword evidence="5 8" id="KW-0472">Membrane</keyword>
<organism evidence="9 10">
    <name type="scientific">Lymnaea stagnalis</name>
    <name type="common">Great pond snail</name>
    <name type="synonym">Helix stagnalis</name>
    <dbReference type="NCBI Taxonomy" id="6523"/>
    <lineage>
        <taxon>Eukaryota</taxon>
        <taxon>Metazoa</taxon>
        <taxon>Spiralia</taxon>
        <taxon>Lophotrochozoa</taxon>
        <taxon>Mollusca</taxon>
        <taxon>Gastropoda</taxon>
        <taxon>Heterobranchia</taxon>
        <taxon>Euthyneura</taxon>
        <taxon>Panpulmonata</taxon>
        <taxon>Hygrophila</taxon>
        <taxon>Lymnaeoidea</taxon>
        <taxon>Lymnaeidae</taxon>
        <taxon>Lymnaea</taxon>
    </lineage>
</organism>
<feature type="transmembrane region" description="Helical" evidence="8">
    <location>
        <begin position="135"/>
        <end position="153"/>
    </location>
</feature>
<dbReference type="GO" id="GO:0005743">
    <property type="term" value="C:mitochondrial inner membrane"/>
    <property type="evidence" value="ECO:0007669"/>
    <property type="project" value="UniProtKB-SubCell"/>
</dbReference>
<accession>A0AAV2IMN6</accession>
<dbReference type="NCBIfam" id="NF003465">
    <property type="entry name" value="PRK05089.1"/>
    <property type="match status" value="1"/>
</dbReference>
<evidence type="ECO:0000256" key="5">
    <source>
        <dbReference type="ARBA" id="ARBA00023136"/>
    </source>
</evidence>
<dbReference type="GO" id="GO:0005507">
    <property type="term" value="F:copper ion binding"/>
    <property type="evidence" value="ECO:0007669"/>
    <property type="project" value="InterPro"/>
</dbReference>
<evidence type="ECO:0000256" key="4">
    <source>
        <dbReference type="ARBA" id="ARBA00022989"/>
    </source>
</evidence>
<evidence type="ECO:0000313" key="9">
    <source>
        <dbReference type="EMBL" id="CAL1548428.1"/>
    </source>
</evidence>
<dbReference type="Proteomes" id="UP001497497">
    <property type="component" value="Unassembled WGS sequence"/>
</dbReference>
<dbReference type="Pfam" id="PF04442">
    <property type="entry name" value="CtaG_Cox11"/>
    <property type="match status" value="1"/>
</dbReference>
<dbReference type="EMBL" id="CAXITT010001344">
    <property type="protein sequence ID" value="CAL1548428.1"/>
    <property type="molecule type" value="Genomic_DNA"/>
</dbReference>
<evidence type="ECO:0000256" key="2">
    <source>
        <dbReference type="ARBA" id="ARBA00004243"/>
    </source>
</evidence>
<evidence type="ECO:0000256" key="3">
    <source>
        <dbReference type="ARBA" id="ARBA00022692"/>
    </source>
</evidence>
<comment type="caution">
    <text evidence="9">The sequence shown here is derived from an EMBL/GenBank/DDBJ whole genome shotgun (WGS) entry which is preliminary data.</text>
</comment>
<dbReference type="AlphaFoldDB" id="A0AAV2IMN6"/>
<comment type="function">
    <text evidence="1">Exerts its effect at some terminal stage of cytochrome c oxidase synthesis, probably by being involved in the insertion of the copper B into subunit I.</text>
</comment>
<proteinExistence type="inferred from homology"/>
<dbReference type="SUPFAM" id="SSF110111">
    <property type="entry name" value="Ctag/Cox11"/>
    <property type="match status" value="1"/>
</dbReference>
<evidence type="ECO:0000256" key="7">
    <source>
        <dbReference type="ARBA" id="ARBA00068998"/>
    </source>
</evidence>
<evidence type="ECO:0000256" key="8">
    <source>
        <dbReference type="SAM" id="Phobius"/>
    </source>
</evidence>
<dbReference type="Gene3D" id="2.60.370.10">
    <property type="entry name" value="Ctag/Cox11"/>
    <property type="match status" value="1"/>
</dbReference>
<protein>
    <recommendedName>
        <fullName evidence="7">Cytochrome c oxidase assembly protein COX11, mitochondrial</fullName>
    </recommendedName>
</protein>
<dbReference type="PANTHER" id="PTHR21320:SF3">
    <property type="entry name" value="CYTOCHROME C OXIDASE ASSEMBLY PROTEIN COX11, MITOCHONDRIAL-RELATED"/>
    <property type="match status" value="1"/>
</dbReference>
<sequence>MGQLKPILQRMALPLNCFRTSFMTTAKLHLLNQSSFCTFMAFPQAQRCFVSHLKRQIISHQTLKDNSAFYRFFPFNSIGKVRQLFYWTKATDQRKLPLASLRSINITSIHCNLQTGREYSNKGGPGQTGSNKTGLIYIVSVFILMLGGSYAGVPLYKVFCQAAGLGGQAIQGHNAEKVETMTKVDRKIVVNFNADVASSMRWSFRPQQTEVTVHPGETALAFYTAKNPTDKPIIGISTYNVLPYDAGQYFNKIQCFCFEEQRLNPHEQVDMPVFFYIDPEFAEDPKLENVDSIVLSYTFFEAKEGLHLPLPGYQQIQATNVN</sequence>
<dbReference type="PANTHER" id="PTHR21320">
    <property type="entry name" value="CYTOCHROME C OXIDASE ASSEMBLY PROTEIN COX11-RELATED"/>
    <property type="match status" value="1"/>
</dbReference>
<keyword evidence="4 8" id="KW-1133">Transmembrane helix</keyword>
<reference evidence="9 10" key="1">
    <citation type="submission" date="2024-04" db="EMBL/GenBank/DDBJ databases">
        <authorList>
            <consortium name="Genoscope - CEA"/>
            <person name="William W."/>
        </authorList>
    </citation>
    <scope>NUCLEOTIDE SEQUENCE [LARGE SCALE GENOMIC DNA]</scope>
</reference>
<evidence type="ECO:0000256" key="6">
    <source>
        <dbReference type="ARBA" id="ARBA00063165"/>
    </source>
</evidence>
<dbReference type="InterPro" id="IPR023471">
    <property type="entry name" value="CtaG/Cox11_dom_sf"/>
</dbReference>
<dbReference type="HAMAP" id="MF_00155">
    <property type="entry name" value="CtaG"/>
    <property type="match status" value="1"/>
</dbReference>
<evidence type="ECO:0000256" key="1">
    <source>
        <dbReference type="ARBA" id="ARBA00004007"/>
    </source>
</evidence>
<name>A0AAV2IMN6_LYMST</name>
<comment type="subcellular location">
    <subcellularLocation>
        <location evidence="2">Mitochondrion inner membrane</location>
        <topology evidence="2">Single-pass membrane protein</topology>
        <orientation evidence="2">Intermembrane side</orientation>
    </subcellularLocation>
</comment>
<keyword evidence="10" id="KW-1185">Reference proteome</keyword>
<dbReference type="FunFam" id="2.60.370.10:FF:000001">
    <property type="entry name" value="COX11 cytochrome c oxidase assembly homolog"/>
    <property type="match status" value="1"/>
</dbReference>
<gene>
    <name evidence="9" type="ORF">GSLYS_00021745001</name>
</gene>
<keyword evidence="3 8" id="KW-0812">Transmembrane</keyword>
<evidence type="ECO:0000313" key="10">
    <source>
        <dbReference type="Proteomes" id="UP001497497"/>
    </source>
</evidence>
<dbReference type="InterPro" id="IPR007533">
    <property type="entry name" value="Cyt_c_oxidase_assmbl_CtaG"/>
</dbReference>